<comment type="caution">
    <text evidence="6">The sequence shown here is derived from an EMBL/GenBank/DDBJ whole genome shotgun (WGS) entry which is preliminary data.</text>
</comment>
<sequence length="372" mass="40940">MASPSRHLKLWFYSYLKAFGISGSPGGPAPDPDAPDAFGEKLRRAEYALRWLERRRPRRAREDVAPTDADGLAALSFPLDLGPFRVLRELGRGGFGVVLLAHRIPDGPLQALKLPRPEFLVSDEMLEQFHLEARVAMMFDHPNLIRVSEVGTIGPLHYICSPYYPGPTLAQWLESRGGPVPIADAVAIIADVGEALQHAHDRGVLHRDLSPHNIILVSAVPSWRHRGEHAGAGSREGLHPMLGDFGLSRPMGQGDVPPEGLIGALGYLAPEEIDPSLGEVGPASDLFALCAVFYELLTGAPFRPVWHRKPDLRQLVRERPIPPRALRPDLPESLEEICVRGLAERPSDRFPSIGRFVQALRQFDRADYPSGG</sequence>
<feature type="domain" description="Protein kinase" evidence="5">
    <location>
        <begin position="84"/>
        <end position="361"/>
    </location>
</feature>
<reference evidence="6 7" key="1">
    <citation type="submission" date="2018-12" db="EMBL/GenBank/DDBJ databases">
        <authorList>
            <person name="Toschakov S.V."/>
        </authorList>
    </citation>
    <scope>NUCLEOTIDE SEQUENCE [LARGE SCALE GENOMIC DNA]</scope>
    <source>
        <strain evidence="6 7">GM2012</strain>
    </source>
</reference>
<evidence type="ECO:0000256" key="2">
    <source>
        <dbReference type="ARBA" id="ARBA00022741"/>
    </source>
</evidence>
<dbReference type="EMBL" id="RYZH01000016">
    <property type="protein sequence ID" value="RUL87851.1"/>
    <property type="molecule type" value="Genomic_DNA"/>
</dbReference>
<dbReference type="Gene3D" id="3.30.200.20">
    <property type="entry name" value="Phosphorylase Kinase, domain 1"/>
    <property type="match status" value="1"/>
</dbReference>
<dbReference type="InterPro" id="IPR011009">
    <property type="entry name" value="Kinase-like_dom_sf"/>
</dbReference>
<dbReference type="OrthoDB" id="6111975at2"/>
<dbReference type="GO" id="GO:0005524">
    <property type="term" value="F:ATP binding"/>
    <property type="evidence" value="ECO:0007669"/>
    <property type="project" value="UniProtKB-KW"/>
</dbReference>
<evidence type="ECO:0000256" key="4">
    <source>
        <dbReference type="ARBA" id="ARBA00022840"/>
    </source>
</evidence>
<keyword evidence="6" id="KW-0723">Serine/threonine-protein kinase</keyword>
<organism evidence="6 7">
    <name type="scientific">Tautonia sociabilis</name>
    <dbReference type="NCBI Taxonomy" id="2080755"/>
    <lineage>
        <taxon>Bacteria</taxon>
        <taxon>Pseudomonadati</taxon>
        <taxon>Planctomycetota</taxon>
        <taxon>Planctomycetia</taxon>
        <taxon>Isosphaerales</taxon>
        <taxon>Isosphaeraceae</taxon>
        <taxon>Tautonia</taxon>
    </lineage>
</organism>
<name>A0A432MKC4_9BACT</name>
<keyword evidence="7" id="KW-1185">Reference proteome</keyword>
<dbReference type="InterPro" id="IPR008266">
    <property type="entry name" value="Tyr_kinase_AS"/>
</dbReference>
<protein>
    <submittedName>
        <fullName evidence="6">Serine/threonine protein kinase</fullName>
    </submittedName>
</protein>
<dbReference type="AlphaFoldDB" id="A0A432MKC4"/>
<evidence type="ECO:0000313" key="7">
    <source>
        <dbReference type="Proteomes" id="UP000280296"/>
    </source>
</evidence>
<dbReference type="InterPro" id="IPR000719">
    <property type="entry name" value="Prot_kinase_dom"/>
</dbReference>
<keyword evidence="3 6" id="KW-0418">Kinase</keyword>
<keyword evidence="1" id="KW-0808">Transferase</keyword>
<gene>
    <name evidence="6" type="ORF">TsocGM_09960</name>
</gene>
<evidence type="ECO:0000313" key="6">
    <source>
        <dbReference type="EMBL" id="RUL87851.1"/>
    </source>
</evidence>
<dbReference type="GO" id="GO:0004674">
    <property type="term" value="F:protein serine/threonine kinase activity"/>
    <property type="evidence" value="ECO:0007669"/>
    <property type="project" value="UniProtKB-KW"/>
</dbReference>
<reference evidence="6 7" key="2">
    <citation type="submission" date="2019-01" db="EMBL/GenBank/DDBJ databases">
        <title>Tautonia sociabilis, a novel thermotolerant planctomycete of Isosphaeraceae family, isolated from a 4000 m deep subterranean habitat.</title>
        <authorList>
            <person name="Kovaleva O.L."/>
            <person name="Elcheninov A.G."/>
            <person name="Van Heerden E."/>
            <person name="Toshchakov S.V."/>
            <person name="Novikov A."/>
            <person name="Bonch-Osmolovskaya E.A."/>
            <person name="Kublanov I.V."/>
        </authorList>
    </citation>
    <scope>NUCLEOTIDE SEQUENCE [LARGE SCALE GENOMIC DNA]</scope>
    <source>
        <strain evidence="6 7">GM2012</strain>
    </source>
</reference>
<evidence type="ECO:0000259" key="5">
    <source>
        <dbReference type="PROSITE" id="PS50011"/>
    </source>
</evidence>
<dbReference type="RefSeq" id="WP_126725167.1">
    <property type="nucleotide sequence ID" value="NZ_RYZH01000016.1"/>
</dbReference>
<dbReference type="Gene3D" id="1.10.510.10">
    <property type="entry name" value="Transferase(Phosphotransferase) domain 1"/>
    <property type="match status" value="1"/>
</dbReference>
<dbReference type="PANTHER" id="PTHR43289:SF6">
    <property type="entry name" value="SERINE_THREONINE-PROTEIN KINASE NEKL-3"/>
    <property type="match status" value="1"/>
</dbReference>
<keyword evidence="2" id="KW-0547">Nucleotide-binding</keyword>
<accession>A0A432MKC4</accession>
<dbReference type="SUPFAM" id="SSF56112">
    <property type="entry name" value="Protein kinase-like (PK-like)"/>
    <property type="match status" value="1"/>
</dbReference>
<dbReference type="Proteomes" id="UP000280296">
    <property type="component" value="Unassembled WGS sequence"/>
</dbReference>
<dbReference type="PROSITE" id="PS50011">
    <property type="entry name" value="PROTEIN_KINASE_DOM"/>
    <property type="match status" value="1"/>
</dbReference>
<evidence type="ECO:0000256" key="1">
    <source>
        <dbReference type="ARBA" id="ARBA00022679"/>
    </source>
</evidence>
<dbReference type="PANTHER" id="PTHR43289">
    <property type="entry name" value="MITOGEN-ACTIVATED PROTEIN KINASE KINASE KINASE 20-RELATED"/>
    <property type="match status" value="1"/>
</dbReference>
<evidence type="ECO:0000256" key="3">
    <source>
        <dbReference type="ARBA" id="ARBA00022777"/>
    </source>
</evidence>
<dbReference type="PROSITE" id="PS00109">
    <property type="entry name" value="PROTEIN_KINASE_TYR"/>
    <property type="match status" value="1"/>
</dbReference>
<dbReference type="Pfam" id="PF00069">
    <property type="entry name" value="Pkinase"/>
    <property type="match status" value="1"/>
</dbReference>
<keyword evidence="4" id="KW-0067">ATP-binding</keyword>
<proteinExistence type="predicted"/>
<dbReference type="CDD" id="cd14014">
    <property type="entry name" value="STKc_PknB_like"/>
    <property type="match status" value="1"/>
</dbReference>